<comment type="similarity">
    <text evidence="7">Belongs to the binding-protein-dependent transport system permease family.</text>
</comment>
<protein>
    <submittedName>
        <fullName evidence="9">ABC transporter permease</fullName>
    </submittedName>
</protein>
<evidence type="ECO:0000256" key="2">
    <source>
        <dbReference type="ARBA" id="ARBA00022448"/>
    </source>
</evidence>
<feature type="transmembrane region" description="Helical" evidence="7">
    <location>
        <begin position="197"/>
        <end position="220"/>
    </location>
</feature>
<feature type="transmembrane region" description="Helical" evidence="7">
    <location>
        <begin position="66"/>
        <end position="91"/>
    </location>
</feature>
<evidence type="ECO:0000259" key="8">
    <source>
        <dbReference type="PROSITE" id="PS50928"/>
    </source>
</evidence>
<dbReference type="PANTHER" id="PTHR30151">
    <property type="entry name" value="ALKANE SULFONATE ABC TRANSPORTER-RELATED, MEMBRANE SUBUNIT"/>
    <property type="match status" value="1"/>
</dbReference>
<evidence type="ECO:0000256" key="6">
    <source>
        <dbReference type="ARBA" id="ARBA00023136"/>
    </source>
</evidence>
<dbReference type="PANTHER" id="PTHR30151:SF0">
    <property type="entry name" value="ABC TRANSPORTER PERMEASE PROTEIN MJ0413-RELATED"/>
    <property type="match status" value="1"/>
</dbReference>
<sequence>MGRMSAGHLKGGLSRRTEAFLGVVGLAAIIAIWWIASATGALSPNAVPPPGEVAVTFGQLLTSLDFWVAVLNTVLVALIGVVTVIVIAVPLAMAIHRSLLFRESTWFPLEFLKPIPPVALIPLTILLWGPTKTVELFLVVFAALWPMLTQLVYGLREVSGTALDMARVYRLTSWQRTTRIVVPSLTPFAMTGLRISITIALVVAIVTEYIVGIPGLGAMLSTSQINGLIDRMYALIVAMGLLGIAFNGILAALNRPVLFWHASQRERVTA</sequence>
<evidence type="ECO:0000313" key="9">
    <source>
        <dbReference type="EMBL" id="MFC6355985.1"/>
    </source>
</evidence>
<organism evidence="9 10">
    <name type="scientific">Luethyella okanaganae</name>
    <dbReference type="NCBI Taxonomy" id="69372"/>
    <lineage>
        <taxon>Bacteria</taxon>
        <taxon>Bacillati</taxon>
        <taxon>Actinomycetota</taxon>
        <taxon>Actinomycetes</taxon>
        <taxon>Micrococcales</taxon>
        <taxon>Microbacteriaceae</taxon>
        <taxon>Luethyella</taxon>
    </lineage>
</organism>
<comment type="subcellular location">
    <subcellularLocation>
        <location evidence="1 7">Cell membrane</location>
        <topology evidence="1 7">Multi-pass membrane protein</topology>
    </subcellularLocation>
</comment>
<evidence type="ECO:0000256" key="4">
    <source>
        <dbReference type="ARBA" id="ARBA00022692"/>
    </source>
</evidence>
<dbReference type="Proteomes" id="UP001596306">
    <property type="component" value="Unassembled WGS sequence"/>
</dbReference>
<dbReference type="PROSITE" id="PS50928">
    <property type="entry name" value="ABC_TM1"/>
    <property type="match status" value="1"/>
</dbReference>
<keyword evidence="5 7" id="KW-1133">Transmembrane helix</keyword>
<dbReference type="Gene3D" id="1.10.3720.10">
    <property type="entry name" value="MetI-like"/>
    <property type="match status" value="1"/>
</dbReference>
<dbReference type="Pfam" id="PF00528">
    <property type="entry name" value="BPD_transp_1"/>
    <property type="match status" value="1"/>
</dbReference>
<evidence type="ECO:0000256" key="7">
    <source>
        <dbReference type="RuleBase" id="RU363032"/>
    </source>
</evidence>
<keyword evidence="3" id="KW-1003">Cell membrane</keyword>
<feature type="transmembrane region" description="Helical" evidence="7">
    <location>
        <begin position="20"/>
        <end position="42"/>
    </location>
</feature>
<accession>A0ABW1VET5</accession>
<keyword evidence="4 7" id="KW-0812">Transmembrane</keyword>
<reference evidence="10" key="1">
    <citation type="journal article" date="2019" name="Int. J. Syst. Evol. Microbiol.">
        <title>The Global Catalogue of Microorganisms (GCM) 10K type strain sequencing project: providing services to taxonomists for standard genome sequencing and annotation.</title>
        <authorList>
            <consortium name="The Broad Institute Genomics Platform"/>
            <consortium name="The Broad Institute Genome Sequencing Center for Infectious Disease"/>
            <person name="Wu L."/>
            <person name="Ma J."/>
        </authorList>
    </citation>
    <scope>NUCLEOTIDE SEQUENCE [LARGE SCALE GENOMIC DNA]</scope>
    <source>
        <strain evidence="10">CCUG 43304</strain>
    </source>
</reference>
<evidence type="ECO:0000256" key="1">
    <source>
        <dbReference type="ARBA" id="ARBA00004651"/>
    </source>
</evidence>
<evidence type="ECO:0000256" key="5">
    <source>
        <dbReference type="ARBA" id="ARBA00022989"/>
    </source>
</evidence>
<gene>
    <name evidence="9" type="ORF">ACFQB0_07690</name>
</gene>
<feature type="domain" description="ABC transmembrane type-1" evidence="8">
    <location>
        <begin position="70"/>
        <end position="254"/>
    </location>
</feature>
<evidence type="ECO:0000313" key="10">
    <source>
        <dbReference type="Proteomes" id="UP001596306"/>
    </source>
</evidence>
<dbReference type="InterPro" id="IPR000515">
    <property type="entry name" value="MetI-like"/>
</dbReference>
<name>A0ABW1VET5_9MICO</name>
<feature type="transmembrane region" description="Helical" evidence="7">
    <location>
        <begin position="232"/>
        <end position="253"/>
    </location>
</feature>
<dbReference type="SUPFAM" id="SSF161098">
    <property type="entry name" value="MetI-like"/>
    <property type="match status" value="1"/>
</dbReference>
<keyword evidence="10" id="KW-1185">Reference proteome</keyword>
<keyword evidence="6 7" id="KW-0472">Membrane</keyword>
<evidence type="ECO:0000256" key="3">
    <source>
        <dbReference type="ARBA" id="ARBA00022475"/>
    </source>
</evidence>
<proteinExistence type="inferred from homology"/>
<feature type="transmembrane region" description="Helical" evidence="7">
    <location>
        <begin position="111"/>
        <end position="130"/>
    </location>
</feature>
<dbReference type="EMBL" id="JBHSTP010000002">
    <property type="protein sequence ID" value="MFC6355985.1"/>
    <property type="molecule type" value="Genomic_DNA"/>
</dbReference>
<comment type="caution">
    <text evidence="9">The sequence shown here is derived from an EMBL/GenBank/DDBJ whole genome shotgun (WGS) entry which is preliminary data.</text>
</comment>
<feature type="transmembrane region" description="Helical" evidence="7">
    <location>
        <begin position="136"/>
        <end position="155"/>
    </location>
</feature>
<dbReference type="RefSeq" id="WP_386729772.1">
    <property type="nucleotide sequence ID" value="NZ_JBHSTP010000002.1"/>
</dbReference>
<keyword evidence="2 7" id="KW-0813">Transport</keyword>
<dbReference type="InterPro" id="IPR035906">
    <property type="entry name" value="MetI-like_sf"/>
</dbReference>
<dbReference type="CDD" id="cd06261">
    <property type="entry name" value="TM_PBP2"/>
    <property type="match status" value="1"/>
</dbReference>